<dbReference type="GO" id="GO:0045047">
    <property type="term" value="P:protein targeting to ER"/>
    <property type="evidence" value="ECO:0000318"/>
    <property type="project" value="GO_Central"/>
</dbReference>
<proteinExistence type="inferred from homology"/>
<dbReference type="Gramene" id="EFJ18135">
    <property type="protein sequence ID" value="EFJ18135"/>
    <property type="gene ID" value="SELMODRAFT_113427"/>
</dbReference>
<keyword evidence="11" id="KW-1185">Reference proteome</keyword>
<comment type="subcellular location">
    <subcellularLocation>
        <location evidence="1">Endoplasmic reticulum membrane</location>
        <topology evidence="1">Multi-pass membrane protein</topology>
    </subcellularLocation>
</comment>
<keyword evidence="6 9" id="KW-1133">Transmembrane helix</keyword>
<sequence>MNPSLAEQILQYALVAAAVLAMASGLLTASLKTMVLVYGGSVFVVLLVLIPDWAFFCRHPRHWVLPTPNSPDPSQDSHKIRRD</sequence>
<dbReference type="OrthoDB" id="185373at2759"/>
<comment type="similarity">
    <text evidence="2">Belongs to the SPCS1 family.</text>
</comment>
<organism evidence="11">
    <name type="scientific">Selaginella moellendorffii</name>
    <name type="common">Spikemoss</name>
    <dbReference type="NCBI Taxonomy" id="88036"/>
    <lineage>
        <taxon>Eukaryota</taxon>
        <taxon>Viridiplantae</taxon>
        <taxon>Streptophyta</taxon>
        <taxon>Embryophyta</taxon>
        <taxon>Tracheophyta</taxon>
        <taxon>Lycopodiopsida</taxon>
        <taxon>Selaginellales</taxon>
        <taxon>Selaginellaceae</taxon>
        <taxon>Selaginella</taxon>
    </lineage>
</organism>
<evidence type="ECO:0000256" key="8">
    <source>
        <dbReference type="ARBA" id="ARBA00045204"/>
    </source>
</evidence>
<dbReference type="PANTHER" id="PTHR13202">
    <property type="entry name" value="MICROSOMAL SIGNAL PEPTIDASE 12 KDA SUBUNIT"/>
    <property type="match status" value="1"/>
</dbReference>
<evidence type="ECO:0000256" key="3">
    <source>
        <dbReference type="ARBA" id="ARBA00017059"/>
    </source>
</evidence>
<dbReference type="InterPro" id="IPR009542">
    <property type="entry name" value="Spc1/SPCS1"/>
</dbReference>
<dbReference type="STRING" id="88036.D8SC59"/>
<evidence type="ECO:0000256" key="4">
    <source>
        <dbReference type="ARBA" id="ARBA00022692"/>
    </source>
</evidence>
<keyword evidence="4 9" id="KW-0812">Transmembrane</keyword>
<dbReference type="Proteomes" id="UP000001514">
    <property type="component" value="Unassembled WGS sequence"/>
</dbReference>
<dbReference type="InParanoid" id="D8SC59"/>
<evidence type="ECO:0000313" key="11">
    <source>
        <dbReference type="Proteomes" id="UP000001514"/>
    </source>
</evidence>
<keyword evidence="7 9" id="KW-0472">Membrane</keyword>
<evidence type="ECO:0000313" key="10">
    <source>
        <dbReference type="EMBL" id="EFJ18135.1"/>
    </source>
</evidence>
<dbReference type="AlphaFoldDB" id="D8SC59"/>
<dbReference type="GO" id="GO:0006465">
    <property type="term" value="P:signal peptide processing"/>
    <property type="evidence" value="ECO:0000318"/>
    <property type="project" value="GO_Central"/>
</dbReference>
<dbReference type="GO" id="GO:0005787">
    <property type="term" value="C:signal peptidase complex"/>
    <property type="evidence" value="ECO:0000318"/>
    <property type="project" value="GO_Central"/>
</dbReference>
<keyword evidence="5" id="KW-0256">Endoplasmic reticulum</keyword>
<comment type="function">
    <text evidence="8">Component of the signal peptidase complex (SPC) which catalyzes the cleavage of N-terminal signal sequences from nascent proteins as they are translocated into the lumen of the endoplasmic reticulum. Dispensable for SPC enzymatic activity.</text>
</comment>
<dbReference type="EMBL" id="GL377611">
    <property type="protein sequence ID" value="EFJ18135.1"/>
    <property type="molecule type" value="Genomic_DNA"/>
</dbReference>
<evidence type="ECO:0000256" key="2">
    <source>
        <dbReference type="ARBA" id="ARBA00005245"/>
    </source>
</evidence>
<evidence type="ECO:0000256" key="9">
    <source>
        <dbReference type="SAM" id="Phobius"/>
    </source>
</evidence>
<dbReference type="PANTHER" id="PTHR13202:SF0">
    <property type="entry name" value="SIGNAL PEPTIDASE COMPLEX SUBUNIT 1"/>
    <property type="match status" value="1"/>
</dbReference>
<evidence type="ECO:0000256" key="7">
    <source>
        <dbReference type="ARBA" id="ARBA00023136"/>
    </source>
</evidence>
<accession>D8SC59</accession>
<evidence type="ECO:0000256" key="6">
    <source>
        <dbReference type="ARBA" id="ARBA00022989"/>
    </source>
</evidence>
<dbReference type="Pfam" id="PF06645">
    <property type="entry name" value="SPC12"/>
    <property type="match status" value="1"/>
</dbReference>
<dbReference type="KEGG" id="smo:SELMODRAFT_113427"/>
<protein>
    <recommendedName>
        <fullName evidence="3">Signal peptidase complex subunit 1</fullName>
    </recommendedName>
</protein>
<feature type="transmembrane region" description="Helical" evidence="9">
    <location>
        <begin position="35"/>
        <end position="56"/>
    </location>
</feature>
<name>D8SC59_SELML</name>
<gene>
    <name evidence="10" type="ORF">SELMODRAFT_113427</name>
</gene>
<reference evidence="10 11" key="1">
    <citation type="journal article" date="2011" name="Science">
        <title>The Selaginella genome identifies genetic changes associated with the evolution of vascular plants.</title>
        <authorList>
            <person name="Banks J.A."/>
            <person name="Nishiyama T."/>
            <person name="Hasebe M."/>
            <person name="Bowman J.L."/>
            <person name="Gribskov M."/>
            <person name="dePamphilis C."/>
            <person name="Albert V.A."/>
            <person name="Aono N."/>
            <person name="Aoyama T."/>
            <person name="Ambrose B.A."/>
            <person name="Ashton N.W."/>
            <person name="Axtell M.J."/>
            <person name="Barker E."/>
            <person name="Barker M.S."/>
            <person name="Bennetzen J.L."/>
            <person name="Bonawitz N.D."/>
            <person name="Chapple C."/>
            <person name="Cheng C."/>
            <person name="Correa L.G."/>
            <person name="Dacre M."/>
            <person name="DeBarry J."/>
            <person name="Dreyer I."/>
            <person name="Elias M."/>
            <person name="Engstrom E.M."/>
            <person name="Estelle M."/>
            <person name="Feng L."/>
            <person name="Finet C."/>
            <person name="Floyd S.K."/>
            <person name="Frommer W.B."/>
            <person name="Fujita T."/>
            <person name="Gramzow L."/>
            <person name="Gutensohn M."/>
            <person name="Harholt J."/>
            <person name="Hattori M."/>
            <person name="Heyl A."/>
            <person name="Hirai T."/>
            <person name="Hiwatashi Y."/>
            <person name="Ishikawa M."/>
            <person name="Iwata M."/>
            <person name="Karol K.G."/>
            <person name="Koehler B."/>
            <person name="Kolukisaoglu U."/>
            <person name="Kubo M."/>
            <person name="Kurata T."/>
            <person name="Lalonde S."/>
            <person name="Li K."/>
            <person name="Li Y."/>
            <person name="Litt A."/>
            <person name="Lyons E."/>
            <person name="Manning G."/>
            <person name="Maruyama T."/>
            <person name="Michael T.P."/>
            <person name="Mikami K."/>
            <person name="Miyazaki S."/>
            <person name="Morinaga S."/>
            <person name="Murata T."/>
            <person name="Mueller-Roeber B."/>
            <person name="Nelson D.R."/>
            <person name="Obara M."/>
            <person name="Oguri Y."/>
            <person name="Olmstead R.G."/>
            <person name="Onodera N."/>
            <person name="Petersen B.L."/>
            <person name="Pils B."/>
            <person name="Prigge M."/>
            <person name="Rensing S.A."/>
            <person name="Riano-Pachon D.M."/>
            <person name="Roberts A.W."/>
            <person name="Sato Y."/>
            <person name="Scheller H.V."/>
            <person name="Schulz B."/>
            <person name="Schulz C."/>
            <person name="Shakirov E.V."/>
            <person name="Shibagaki N."/>
            <person name="Shinohara N."/>
            <person name="Shippen D.E."/>
            <person name="Soerensen I."/>
            <person name="Sotooka R."/>
            <person name="Sugimoto N."/>
            <person name="Sugita M."/>
            <person name="Sumikawa N."/>
            <person name="Tanurdzic M."/>
            <person name="Theissen G."/>
            <person name="Ulvskov P."/>
            <person name="Wakazuki S."/>
            <person name="Weng J.K."/>
            <person name="Willats W.W."/>
            <person name="Wipf D."/>
            <person name="Wolf P.G."/>
            <person name="Yang L."/>
            <person name="Zimmer A.D."/>
            <person name="Zhu Q."/>
            <person name="Mitros T."/>
            <person name="Hellsten U."/>
            <person name="Loque D."/>
            <person name="Otillar R."/>
            <person name="Salamov A."/>
            <person name="Schmutz J."/>
            <person name="Shapiro H."/>
            <person name="Lindquist E."/>
            <person name="Lucas S."/>
            <person name="Rokhsar D."/>
            <person name="Grigoriev I.V."/>
        </authorList>
    </citation>
    <scope>NUCLEOTIDE SEQUENCE [LARGE SCALE GENOMIC DNA]</scope>
</reference>
<feature type="transmembrane region" description="Helical" evidence="9">
    <location>
        <begin position="12"/>
        <end position="29"/>
    </location>
</feature>
<dbReference type="OMA" id="DWAFFCR"/>
<evidence type="ECO:0000256" key="5">
    <source>
        <dbReference type="ARBA" id="ARBA00022824"/>
    </source>
</evidence>
<dbReference type="HOGENOM" id="CLU_134505_0_1_1"/>
<evidence type="ECO:0000256" key="1">
    <source>
        <dbReference type="ARBA" id="ARBA00004477"/>
    </source>
</evidence>